<dbReference type="Gene3D" id="3.40.50.620">
    <property type="entry name" value="HUPs"/>
    <property type="match status" value="1"/>
</dbReference>
<comment type="caution">
    <text evidence="3">The sequence shown here is derived from an EMBL/GenBank/DDBJ whole genome shotgun (WGS) entry which is preliminary data.</text>
</comment>
<dbReference type="PANTHER" id="PTHR43196">
    <property type="entry name" value="SULFATE ADENYLYLTRANSFERASE SUBUNIT 2"/>
    <property type="match status" value="1"/>
</dbReference>
<dbReference type="PANTHER" id="PTHR43196:SF2">
    <property type="entry name" value="PHOSPHOADENOSINE PHOSPHOSULFATE REDUCTASE"/>
    <property type="match status" value="1"/>
</dbReference>
<feature type="region of interest" description="Disordered" evidence="1">
    <location>
        <begin position="46"/>
        <end position="65"/>
    </location>
</feature>
<name>A0ABP9DDL9_9BACT</name>
<evidence type="ECO:0000313" key="3">
    <source>
        <dbReference type="EMBL" id="GAA4839515.1"/>
    </source>
</evidence>
<evidence type="ECO:0000259" key="2">
    <source>
        <dbReference type="Pfam" id="PF01507"/>
    </source>
</evidence>
<accession>A0ABP9DDL9</accession>
<dbReference type="InterPro" id="IPR050128">
    <property type="entry name" value="Sulfate_adenylyltrnsfr_sub2"/>
</dbReference>
<keyword evidence="4" id="KW-1185">Reference proteome</keyword>
<dbReference type="Pfam" id="PF01507">
    <property type="entry name" value="PAPS_reduct"/>
    <property type="match status" value="1"/>
</dbReference>
<evidence type="ECO:0000256" key="1">
    <source>
        <dbReference type="SAM" id="MobiDB-lite"/>
    </source>
</evidence>
<protein>
    <recommendedName>
        <fullName evidence="2">Phosphoadenosine phosphosulphate reductase domain-containing protein</fullName>
    </recommendedName>
</protein>
<dbReference type="Proteomes" id="UP001500298">
    <property type="component" value="Unassembled WGS sequence"/>
</dbReference>
<sequence>MNLRWCSGVLKIDVANKVLRELYPIDKEDPFKVLFITGERSEESPKRAKYERIQPHVTSSKAKSKPGRIVHQWRPIHNWKEQKVWEIMKKYRIKPHPVYELGFPRLSCRSCIYFSKDHWTTLNDVAPKSIKELTQSELEFKKFHERKQKQTGETGKVVWKLDNKLTIPEMVNEGDSLITDKNKKYIKEAMSAYKQRVVSNTLDDWYLPDGAFRKGGGNLYGFGTTKGNMDTYGCY</sequence>
<feature type="domain" description="Phosphoadenosine phosphosulphate reductase" evidence="2">
    <location>
        <begin position="6"/>
        <end position="112"/>
    </location>
</feature>
<proteinExistence type="predicted"/>
<dbReference type="InterPro" id="IPR014729">
    <property type="entry name" value="Rossmann-like_a/b/a_fold"/>
</dbReference>
<dbReference type="SUPFAM" id="SSF52402">
    <property type="entry name" value="Adenine nucleotide alpha hydrolases-like"/>
    <property type="match status" value="1"/>
</dbReference>
<reference evidence="4" key="1">
    <citation type="journal article" date="2019" name="Int. J. Syst. Evol. Microbiol.">
        <title>The Global Catalogue of Microorganisms (GCM) 10K type strain sequencing project: providing services to taxonomists for standard genome sequencing and annotation.</title>
        <authorList>
            <consortium name="The Broad Institute Genomics Platform"/>
            <consortium name="The Broad Institute Genome Sequencing Center for Infectious Disease"/>
            <person name="Wu L."/>
            <person name="Ma J."/>
        </authorList>
    </citation>
    <scope>NUCLEOTIDE SEQUENCE [LARGE SCALE GENOMIC DNA]</scope>
    <source>
        <strain evidence="4">JCM 18326</strain>
    </source>
</reference>
<evidence type="ECO:0000313" key="4">
    <source>
        <dbReference type="Proteomes" id="UP001500298"/>
    </source>
</evidence>
<gene>
    <name evidence="3" type="ORF">GCM10023331_25870</name>
</gene>
<organism evidence="3 4">
    <name type="scientific">Algivirga pacifica</name>
    <dbReference type="NCBI Taxonomy" id="1162670"/>
    <lineage>
        <taxon>Bacteria</taxon>
        <taxon>Pseudomonadati</taxon>
        <taxon>Bacteroidota</taxon>
        <taxon>Cytophagia</taxon>
        <taxon>Cytophagales</taxon>
        <taxon>Flammeovirgaceae</taxon>
        <taxon>Algivirga</taxon>
    </lineage>
</organism>
<dbReference type="InterPro" id="IPR002500">
    <property type="entry name" value="PAPS_reduct_dom"/>
</dbReference>
<dbReference type="EMBL" id="BAABJX010000038">
    <property type="protein sequence ID" value="GAA4839515.1"/>
    <property type="molecule type" value="Genomic_DNA"/>
</dbReference>